<dbReference type="PANTHER" id="PTHR43434">
    <property type="entry name" value="PHOSPHOGLYCOLATE PHOSPHATASE"/>
    <property type="match status" value="1"/>
</dbReference>
<dbReference type="PRINTS" id="PR00413">
    <property type="entry name" value="HADHALOGNASE"/>
</dbReference>
<dbReference type="InterPro" id="IPR036412">
    <property type="entry name" value="HAD-like_sf"/>
</dbReference>
<dbReference type="InterPro" id="IPR023198">
    <property type="entry name" value="PGP-like_dom2"/>
</dbReference>
<dbReference type="Pfam" id="PF13419">
    <property type="entry name" value="HAD_2"/>
    <property type="match status" value="1"/>
</dbReference>
<dbReference type="InterPro" id="IPR050155">
    <property type="entry name" value="HAD-like_hydrolase_sf"/>
</dbReference>
<reference evidence="1" key="1">
    <citation type="submission" date="2018-05" db="EMBL/GenBank/DDBJ databases">
        <authorList>
            <person name="Lanie J.A."/>
            <person name="Ng W.-L."/>
            <person name="Kazmierczak K.M."/>
            <person name="Andrzejewski T.M."/>
            <person name="Davidsen T.M."/>
            <person name="Wayne K.J."/>
            <person name="Tettelin H."/>
            <person name="Glass J.I."/>
            <person name="Rusch D."/>
            <person name="Podicherti R."/>
            <person name="Tsui H.-C.T."/>
            <person name="Winkler M.E."/>
        </authorList>
    </citation>
    <scope>NUCLEOTIDE SEQUENCE</scope>
</reference>
<dbReference type="GO" id="GO:0008967">
    <property type="term" value="F:phosphoglycolate phosphatase activity"/>
    <property type="evidence" value="ECO:0007669"/>
    <property type="project" value="TreeGrafter"/>
</dbReference>
<evidence type="ECO:0008006" key="2">
    <source>
        <dbReference type="Google" id="ProtNLM"/>
    </source>
</evidence>
<accession>A0A382ZPS2</accession>
<dbReference type="AlphaFoldDB" id="A0A382ZPS2"/>
<protein>
    <recommendedName>
        <fullName evidence="2">Phosphoglycolate phosphatase</fullName>
    </recommendedName>
</protein>
<sequence length="153" mass="16946">VTVGTVAVNSIRAFLFDLDGTLVDSVPDLTTAVNQLRSAWRFEPVSEERVRCWIGDGAHRLVERALSSTTGGLLTDAELEQAYTLFVDYYHRSICDRSTVYPGVLELLENLSSRGYFLGVVTNKPRQFAELLLARLNLSGHFDVLVAGDDLPN</sequence>
<dbReference type="GO" id="GO:0005829">
    <property type="term" value="C:cytosol"/>
    <property type="evidence" value="ECO:0007669"/>
    <property type="project" value="TreeGrafter"/>
</dbReference>
<dbReference type="InterPro" id="IPR023214">
    <property type="entry name" value="HAD_sf"/>
</dbReference>
<proteinExistence type="predicted"/>
<dbReference type="Gene3D" id="3.40.50.1000">
    <property type="entry name" value="HAD superfamily/HAD-like"/>
    <property type="match status" value="1"/>
</dbReference>
<dbReference type="GO" id="GO:0006281">
    <property type="term" value="P:DNA repair"/>
    <property type="evidence" value="ECO:0007669"/>
    <property type="project" value="TreeGrafter"/>
</dbReference>
<feature type="non-terminal residue" evidence="1">
    <location>
        <position position="1"/>
    </location>
</feature>
<dbReference type="SUPFAM" id="SSF56784">
    <property type="entry name" value="HAD-like"/>
    <property type="match status" value="1"/>
</dbReference>
<gene>
    <name evidence="1" type="ORF">METZ01_LOCUS449939</name>
</gene>
<name>A0A382ZPS2_9ZZZZ</name>
<feature type="non-terminal residue" evidence="1">
    <location>
        <position position="153"/>
    </location>
</feature>
<dbReference type="EMBL" id="UINC01185403">
    <property type="protein sequence ID" value="SVD97085.1"/>
    <property type="molecule type" value="Genomic_DNA"/>
</dbReference>
<dbReference type="InterPro" id="IPR006439">
    <property type="entry name" value="HAD-SF_hydro_IA"/>
</dbReference>
<dbReference type="InterPro" id="IPR041492">
    <property type="entry name" value="HAD_2"/>
</dbReference>
<evidence type="ECO:0000313" key="1">
    <source>
        <dbReference type="EMBL" id="SVD97085.1"/>
    </source>
</evidence>
<dbReference type="Gene3D" id="1.10.150.240">
    <property type="entry name" value="Putative phosphatase, domain 2"/>
    <property type="match status" value="1"/>
</dbReference>
<organism evidence="1">
    <name type="scientific">marine metagenome</name>
    <dbReference type="NCBI Taxonomy" id="408172"/>
    <lineage>
        <taxon>unclassified sequences</taxon>
        <taxon>metagenomes</taxon>
        <taxon>ecological metagenomes</taxon>
    </lineage>
</organism>
<dbReference type="PANTHER" id="PTHR43434:SF1">
    <property type="entry name" value="PHOSPHOGLYCOLATE PHOSPHATASE"/>
    <property type="match status" value="1"/>
</dbReference>